<keyword evidence="3" id="KW-1185">Reference proteome</keyword>
<name>A0ABU7N1C0_9ACTN</name>
<keyword evidence="1" id="KW-1133">Transmembrane helix</keyword>
<keyword evidence="1" id="KW-0812">Transmembrane</keyword>
<evidence type="ECO:0000313" key="3">
    <source>
        <dbReference type="Proteomes" id="UP001335729"/>
    </source>
</evidence>
<feature type="transmembrane region" description="Helical" evidence="1">
    <location>
        <begin position="122"/>
        <end position="145"/>
    </location>
</feature>
<keyword evidence="1" id="KW-0472">Membrane</keyword>
<evidence type="ECO:0000313" key="2">
    <source>
        <dbReference type="EMBL" id="MEE4025849.1"/>
    </source>
</evidence>
<feature type="transmembrane region" description="Helical" evidence="1">
    <location>
        <begin position="53"/>
        <end position="73"/>
    </location>
</feature>
<protein>
    <submittedName>
        <fullName evidence="2">DUF2975 domain-containing protein</fullName>
    </submittedName>
</protein>
<proteinExistence type="predicted"/>
<dbReference type="RefSeq" id="WP_330507246.1">
    <property type="nucleotide sequence ID" value="NZ_JAZDUE010000025.1"/>
</dbReference>
<reference evidence="2 3" key="1">
    <citation type="submission" date="2024-01" db="EMBL/GenBank/DDBJ databases">
        <title>Draft genome sequence of Gordonia sp. PKS22-38.</title>
        <authorList>
            <person name="Suphannarot A."/>
            <person name="Mingma R."/>
        </authorList>
    </citation>
    <scope>NUCLEOTIDE SEQUENCE [LARGE SCALE GENOMIC DNA]</scope>
    <source>
        <strain evidence="2 3">PKS22-38</strain>
    </source>
</reference>
<feature type="transmembrane region" description="Helical" evidence="1">
    <location>
        <begin position="85"/>
        <end position="110"/>
    </location>
</feature>
<dbReference type="EMBL" id="JAZDUE010000025">
    <property type="protein sequence ID" value="MEE4025849.1"/>
    <property type="molecule type" value="Genomic_DNA"/>
</dbReference>
<dbReference type="InterPro" id="IPR021354">
    <property type="entry name" value="DUF2975"/>
</dbReference>
<accession>A0ABU7N1C0</accession>
<dbReference type="Pfam" id="PF11188">
    <property type="entry name" value="DUF2975"/>
    <property type="match status" value="1"/>
</dbReference>
<evidence type="ECO:0000256" key="1">
    <source>
        <dbReference type="SAM" id="Phobius"/>
    </source>
</evidence>
<gene>
    <name evidence="2" type="ORF">V1Y59_22385</name>
</gene>
<comment type="caution">
    <text evidence="2">The sequence shown here is derived from an EMBL/GenBank/DDBJ whole genome shotgun (WGS) entry which is preliminary data.</text>
</comment>
<dbReference type="Proteomes" id="UP001335729">
    <property type="component" value="Unassembled WGS sequence"/>
</dbReference>
<organism evidence="2 3">
    <name type="scientific">Gordonia prachuapensis</name>
    <dbReference type="NCBI Taxonomy" id="3115651"/>
    <lineage>
        <taxon>Bacteria</taxon>
        <taxon>Bacillati</taxon>
        <taxon>Actinomycetota</taxon>
        <taxon>Actinomycetes</taxon>
        <taxon>Mycobacteriales</taxon>
        <taxon>Gordoniaceae</taxon>
        <taxon>Gordonia</taxon>
    </lineage>
</organism>
<sequence length="159" mass="17489">MNVDNRVVIPLRAALLVLLAVLIVLQTLSFPGQFAHMAAESPESAHLRWPATALAAFLILCVEVVLVCIWRLLTLVRGDRIFTRASLIWVDVIVWTVAVGWVAFAAAFVYVGVNADDPGLPLLMFVCLTFVAVFGLLMIVMRALLRQATDLRTDMDAVI</sequence>